<dbReference type="eggNOG" id="ENOG50330XK">
    <property type="taxonomic scope" value="Bacteria"/>
</dbReference>
<protein>
    <submittedName>
        <fullName evidence="2">Uncharacterized protein</fullName>
    </submittedName>
</protein>
<dbReference type="RefSeq" id="WP_013190566.1">
    <property type="nucleotide sequence ID" value="NC_014248.1"/>
</dbReference>
<keyword evidence="3" id="KW-1185">Reference proteome</keyword>
<dbReference type="OrthoDB" id="467224at2"/>
<feature type="coiled-coil region" evidence="1">
    <location>
        <begin position="12"/>
        <end position="39"/>
    </location>
</feature>
<evidence type="ECO:0000313" key="3">
    <source>
        <dbReference type="Proteomes" id="UP000001511"/>
    </source>
</evidence>
<dbReference type="EMBL" id="CP002059">
    <property type="protein sequence ID" value="ADI63548.1"/>
    <property type="molecule type" value="Genomic_DNA"/>
</dbReference>
<organism evidence="2 3">
    <name type="scientific">Nostoc azollae (strain 0708)</name>
    <name type="common">Anabaena azollae (strain 0708)</name>
    <dbReference type="NCBI Taxonomy" id="551115"/>
    <lineage>
        <taxon>Bacteria</taxon>
        <taxon>Bacillati</taxon>
        <taxon>Cyanobacteriota</taxon>
        <taxon>Cyanophyceae</taxon>
        <taxon>Nostocales</taxon>
        <taxon>Nostocaceae</taxon>
        <taxon>Trichormus</taxon>
    </lineage>
</organism>
<reference evidence="2 3" key="1">
    <citation type="journal article" date="2010" name="PLoS ONE">
        <title>Genome erosion in a nitrogen-fixing vertically transmitted endosymbiotic multicellular cyanobacterium.</title>
        <authorList>
            <person name="Ran L."/>
            <person name="Larsson J."/>
            <person name="Vigil-Stenman T."/>
            <person name="Nylander J.A."/>
            <person name="Ininbergs K."/>
            <person name="Zheng W.W."/>
            <person name="Lapidus A."/>
            <person name="Lowry S."/>
            <person name="Haselkorn R."/>
            <person name="Bergman B."/>
        </authorList>
    </citation>
    <scope>NUCLEOTIDE SEQUENCE [LARGE SCALE GENOMIC DNA]</scope>
    <source>
        <strain evidence="2 3">0708</strain>
    </source>
</reference>
<dbReference type="STRING" id="551115.Aazo_1251"/>
<proteinExistence type="predicted"/>
<dbReference type="KEGG" id="naz:Aazo_1251"/>
<gene>
    <name evidence="2" type="ordered locus">Aazo_1251</name>
</gene>
<evidence type="ECO:0000313" key="2">
    <source>
        <dbReference type="EMBL" id="ADI63548.1"/>
    </source>
</evidence>
<dbReference type="Proteomes" id="UP000001511">
    <property type="component" value="Chromosome"/>
</dbReference>
<sequence length="177" mass="19859">MTDNIYQTAHLTQKWLAEIQALRQQMAELQQKRDEAWESSQKWRQLYNTESEQRRAEAKIHQQALAKRSEGIVSVKAELQQFQGINVDATAETTTTAVQSELSQLTSVEELKAKLVAVTKERDYLIQALKTEQENHAQTRNNLTTALGDAIDSLAKARAARIAGEAVEAVETGEISH</sequence>
<evidence type="ECO:0000256" key="1">
    <source>
        <dbReference type="SAM" id="Coils"/>
    </source>
</evidence>
<dbReference type="HOGENOM" id="CLU_113702_0_0_3"/>
<dbReference type="AlphaFoldDB" id="D7E3C5"/>
<keyword evidence="1" id="KW-0175">Coiled coil</keyword>
<accession>D7E3C5</accession>
<name>D7E3C5_NOSA0</name>